<evidence type="ECO:0000256" key="1">
    <source>
        <dbReference type="SAM" id="Phobius"/>
    </source>
</evidence>
<reference evidence="2 3" key="1">
    <citation type="submission" date="2021-06" db="EMBL/GenBank/DDBJ databases">
        <authorList>
            <person name="Sun Q."/>
            <person name="Li D."/>
        </authorList>
    </citation>
    <scope>NUCLEOTIDE SEQUENCE [LARGE SCALE GENOMIC DNA]</scope>
    <source>
        <strain evidence="2 3">MSJ-5</strain>
    </source>
</reference>
<dbReference type="Proteomes" id="UP000779508">
    <property type="component" value="Unassembled WGS sequence"/>
</dbReference>
<organism evidence="2 3">
    <name type="scientific">Alkaliphilus flagellatus</name>
    <dbReference type="NCBI Taxonomy" id="2841507"/>
    <lineage>
        <taxon>Bacteria</taxon>
        <taxon>Bacillati</taxon>
        <taxon>Bacillota</taxon>
        <taxon>Clostridia</taxon>
        <taxon>Peptostreptococcales</taxon>
        <taxon>Natronincolaceae</taxon>
        <taxon>Alkaliphilus</taxon>
    </lineage>
</organism>
<evidence type="ECO:0000313" key="2">
    <source>
        <dbReference type="EMBL" id="MBU5677977.1"/>
    </source>
</evidence>
<sequence>MNIFLYLIILALGAYIGNKKLLKDSIMKKLDYIQSLSLLLLLFIMGVSIGMDKDVVTSFAAIGVQAIVLAVFSVAFSILGVKIISKKVLTLEEKREKSDC</sequence>
<accession>A0ABS6G665</accession>
<proteinExistence type="predicted"/>
<name>A0ABS6G665_9FIRM</name>
<keyword evidence="1" id="KW-0472">Membrane</keyword>
<keyword evidence="3" id="KW-1185">Reference proteome</keyword>
<dbReference type="EMBL" id="JAHLQK010000006">
    <property type="protein sequence ID" value="MBU5677977.1"/>
    <property type="molecule type" value="Genomic_DNA"/>
</dbReference>
<keyword evidence="1" id="KW-0812">Transmembrane</keyword>
<protein>
    <submittedName>
        <fullName evidence="2">DUF340 domain-containing protein</fullName>
    </submittedName>
</protein>
<feature type="transmembrane region" description="Helical" evidence="1">
    <location>
        <begin position="32"/>
        <end position="51"/>
    </location>
</feature>
<dbReference type="RefSeq" id="WP_216419130.1">
    <property type="nucleotide sequence ID" value="NZ_JAHLQK010000006.1"/>
</dbReference>
<feature type="transmembrane region" description="Helical" evidence="1">
    <location>
        <begin position="58"/>
        <end position="84"/>
    </location>
</feature>
<gene>
    <name evidence="2" type="ORF">KQI88_16280</name>
</gene>
<comment type="caution">
    <text evidence="2">The sequence shown here is derived from an EMBL/GenBank/DDBJ whole genome shotgun (WGS) entry which is preliminary data.</text>
</comment>
<dbReference type="InterPro" id="IPR005642">
    <property type="entry name" value="LysO"/>
</dbReference>
<evidence type="ECO:0000313" key="3">
    <source>
        <dbReference type="Proteomes" id="UP000779508"/>
    </source>
</evidence>
<keyword evidence="1" id="KW-1133">Transmembrane helix</keyword>
<dbReference type="Pfam" id="PF03956">
    <property type="entry name" value="Lys_export"/>
    <property type="match status" value="1"/>
</dbReference>